<evidence type="ECO:0000259" key="6">
    <source>
        <dbReference type="SMART" id="SM00822"/>
    </source>
</evidence>
<dbReference type="InterPro" id="IPR020904">
    <property type="entry name" value="Sc_DH/Rdtase_CS"/>
</dbReference>
<dbReference type="EC" id="1.1.1.175" evidence="3"/>
<dbReference type="Proteomes" id="UP000245086">
    <property type="component" value="Unassembled WGS sequence"/>
</dbReference>
<gene>
    <name evidence="7" type="primary">bdcA</name>
    <name evidence="7" type="ORF">PbB2_03113</name>
</gene>
<dbReference type="Pfam" id="PF00106">
    <property type="entry name" value="adh_short"/>
    <property type="match status" value="1"/>
</dbReference>
<dbReference type="InterPro" id="IPR036291">
    <property type="entry name" value="NAD(P)-bd_dom_sf"/>
</dbReference>
<dbReference type="InterPro" id="IPR002347">
    <property type="entry name" value="SDR_fam"/>
</dbReference>
<dbReference type="InterPro" id="IPR057326">
    <property type="entry name" value="KR_dom"/>
</dbReference>
<proteinExistence type="inferred from homology"/>
<dbReference type="EMBL" id="BFBR01000014">
    <property type="protein sequence ID" value="GBF59413.1"/>
    <property type="molecule type" value="Genomic_DNA"/>
</dbReference>
<evidence type="ECO:0000313" key="8">
    <source>
        <dbReference type="Proteomes" id="UP000245086"/>
    </source>
</evidence>
<dbReference type="OrthoDB" id="9803333at2"/>
<keyword evidence="2" id="KW-0560">Oxidoreductase</keyword>
<evidence type="ECO:0000256" key="5">
    <source>
        <dbReference type="RuleBase" id="RU000363"/>
    </source>
</evidence>
<reference evidence="7 8" key="1">
    <citation type="journal article" date="2018" name="Genome Announc.">
        <title>Draft Genome Sequence of "Candidatus Phycosocius bacilliformis," an Alphaproteobacterial Ectosymbiont of the Hydrocarbon-Producing Green Alga Botryococcus braunii.</title>
        <authorList>
            <person name="Tanabe Y."/>
            <person name="Yamaguchi H."/>
            <person name="Watanabe M.M."/>
        </authorList>
    </citation>
    <scope>NUCLEOTIDE SEQUENCE [LARGE SCALE GENOMIC DNA]</scope>
    <source>
        <strain evidence="7 8">BOTRYCO-2</strain>
    </source>
</reference>
<dbReference type="PANTHER" id="PTHR43639:SF1">
    <property type="entry name" value="SHORT-CHAIN DEHYDROGENASE_REDUCTASE FAMILY PROTEIN"/>
    <property type="match status" value="1"/>
</dbReference>
<comment type="similarity">
    <text evidence="1 5">Belongs to the short-chain dehydrogenases/reductases (SDR) family.</text>
</comment>
<evidence type="ECO:0000256" key="4">
    <source>
        <dbReference type="ARBA" id="ARBA00069939"/>
    </source>
</evidence>
<evidence type="ECO:0000256" key="2">
    <source>
        <dbReference type="ARBA" id="ARBA00023002"/>
    </source>
</evidence>
<dbReference type="Gene3D" id="3.40.50.720">
    <property type="entry name" value="NAD(P)-binding Rossmann-like Domain"/>
    <property type="match status" value="1"/>
</dbReference>
<dbReference type="PRINTS" id="PR00080">
    <property type="entry name" value="SDRFAMILY"/>
</dbReference>
<evidence type="ECO:0000313" key="7">
    <source>
        <dbReference type="EMBL" id="GBF59413.1"/>
    </source>
</evidence>
<dbReference type="RefSeq" id="WP_108986297.1">
    <property type="nucleotide sequence ID" value="NZ_BFBR01000014.1"/>
</dbReference>
<dbReference type="PANTHER" id="PTHR43639">
    <property type="entry name" value="OXIDOREDUCTASE, SHORT-CHAIN DEHYDROGENASE/REDUCTASE FAMILY (AFU_ORTHOLOGUE AFUA_5G02870)"/>
    <property type="match status" value="1"/>
</dbReference>
<dbReference type="GO" id="GO:0047838">
    <property type="term" value="F:D-xylose 1-dehydrogenase (NAD+) activity"/>
    <property type="evidence" value="ECO:0007669"/>
    <property type="project" value="UniProtKB-EC"/>
</dbReference>
<accession>A0A2P2EEC3</accession>
<name>A0A2P2EEC3_9PROT</name>
<protein>
    <recommendedName>
        <fullName evidence="4">D-xylose 1-dehydrogenase</fullName>
        <ecNumber evidence="3">1.1.1.175</ecNumber>
    </recommendedName>
</protein>
<dbReference type="PRINTS" id="PR00081">
    <property type="entry name" value="GDHRDH"/>
</dbReference>
<dbReference type="SMART" id="SM00822">
    <property type="entry name" value="PKS_KR"/>
    <property type="match status" value="1"/>
</dbReference>
<sequence>MTQTLGGKTALVTGASRGIGAATAKRLAKDGAFVVLHYGKNAAAAEAVLKKIRDGGGDGALVQADLANSDEVIKLASRTKDILKATKQAHTLDILINNAGIAHFIGFAETDVATLTETLAVNVVAPYVLTQQLLDVIPSGGRIVFVTSVVAKTHFAGIPAYAASKGAIDTLLLHLAADLGPKGIRVTGVAPGAIHTDMSAWLGTGEGQATANAIQALQRVGQAEDIASAISFLAGPDGAWVTGTIVNASGGTKL</sequence>
<evidence type="ECO:0000256" key="1">
    <source>
        <dbReference type="ARBA" id="ARBA00006484"/>
    </source>
</evidence>
<feature type="domain" description="Ketoreductase" evidence="6">
    <location>
        <begin position="8"/>
        <end position="204"/>
    </location>
</feature>
<dbReference type="SUPFAM" id="SSF51735">
    <property type="entry name" value="NAD(P)-binding Rossmann-fold domains"/>
    <property type="match status" value="1"/>
</dbReference>
<dbReference type="PROSITE" id="PS00061">
    <property type="entry name" value="ADH_SHORT"/>
    <property type="match status" value="1"/>
</dbReference>
<organism evidence="7 8">
    <name type="scientific">Candidatus Phycosocius bacilliformis</name>
    <dbReference type="NCBI Taxonomy" id="1445552"/>
    <lineage>
        <taxon>Bacteria</taxon>
        <taxon>Pseudomonadati</taxon>
        <taxon>Pseudomonadota</taxon>
        <taxon>Alphaproteobacteria</taxon>
        <taxon>Caulobacterales</taxon>
        <taxon>Caulobacterales incertae sedis</taxon>
        <taxon>Candidatus Phycosocius</taxon>
    </lineage>
</organism>
<dbReference type="AlphaFoldDB" id="A0A2P2EEC3"/>
<comment type="caution">
    <text evidence="7">The sequence shown here is derived from an EMBL/GenBank/DDBJ whole genome shotgun (WGS) entry which is preliminary data.</text>
</comment>
<evidence type="ECO:0000256" key="3">
    <source>
        <dbReference type="ARBA" id="ARBA00066641"/>
    </source>
</evidence>
<dbReference type="FunFam" id="3.40.50.720:FF:000084">
    <property type="entry name" value="Short-chain dehydrogenase reductase"/>
    <property type="match status" value="1"/>
</dbReference>
<keyword evidence="8" id="KW-1185">Reference proteome</keyword>